<dbReference type="AlphaFoldDB" id="A0A7S9LQM5"/>
<dbReference type="Gene3D" id="3.20.20.100">
    <property type="entry name" value="NADP-dependent oxidoreductase domain"/>
    <property type="match status" value="1"/>
</dbReference>
<evidence type="ECO:0000313" key="3">
    <source>
        <dbReference type="EMBL" id="QPH53321.1"/>
    </source>
</evidence>
<name>A0A7S9LQM5_9RHOB</name>
<dbReference type="PANTHER" id="PTHR43625:SF77">
    <property type="entry name" value="ALDO-KETO REDUCTASE"/>
    <property type="match status" value="1"/>
</dbReference>
<dbReference type="Pfam" id="PF00248">
    <property type="entry name" value="Aldo_ket_red"/>
    <property type="match status" value="1"/>
</dbReference>
<dbReference type="Proteomes" id="UP000594800">
    <property type="component" value="Chromosome"/>
</dbReference>
<sequence>MSDDQNEIDPVRRTILTGAAVTASAVALGVTPAAAQTTPTGTAAPGRRMLGGLEVSELGLGVQNMHRTFHTIVPERADMITLIRTAFDEGVTFFDCAEVYGPFECERILGEAIADFRDEVQITTKFGFDVDLETGVWGGGVISDPARIRQAVDGSLQRLGTDRVDLLYQHRVDPNVPIEDVAGTVSDLMDEGKVLHWGLSEMGPNTLRRAHEVLPVSAVQNEYSMLYRGPEAEILPICQELGIGFVPFSPLGYGFLTGAIDMETTFAPSDFRALTSRMDPENREVNMALVDIARDWAGRKDATPGQIALAWLMAQGPSVVPIPGTTQLPHLRDNIGATQVSFTEDELAELTAALDAVEVQGDRAPALVMGWNGTEAPDV</sequence>
<dbReference type="InterPro" id="IPR036812">
    <property type="entry name" value="NAD(P)_OxRdtase_dom_sf"/>
</dbReference>
<keyword evidence="1" id="KW-0560">Oxidoreductase</keyword>
<dbReference type="KEGG" id="poz:I0K15_16240"/>
<feature type="domain" description="NADP-dependent oxidoreductase" evidence="2">
    <location>
        <begin position="75"/>
        <end position="353"/>
    </location>
</feature>
<dbReference type="InterPro" id="IPR006311">
    <property type="entry name" value="TAT_signal"/>
</dbReference>
<dbReference type="EMBL" id="CP064942">
    <property type="protein sequence ID" value="QPH53321.1"/>
    <property type="molecule type" value="Genomic_DNA"/>
</dbReference>
<evidence type="ECO:0000313" key="4">
    <source>
        <dbReference type="Proteomes" id="UP000594800"/>
    </source>
</evidence>
<evidence type="ECO:0000259" key="2">
    <source>
        <dbReference type="Pfam" id="PF00248"/>
    </source>
</evidence>
<dbReference type="InterPro" id="IPR023210">
    <property type="entry name" value="NADP_OxRdtase_dom"/>
</dbReference>
<dbReference type="InterPro" id="IPR050791">
    <property type="entry name" value="Aldo-Keto_reductase"/>
</dbReference>
<dbReference type="GO" id="GO:0005737">
    <property type="term" value="C:cytoplasm"/>
    <property type="evidence" value="ECO:0007669"/>
    <property type="project" value="TreeGrafter"/>
</dbReference>
<gene>
    <name evidence="3" type="ORF">I0K15_16240</name>
</gene>
<dbReference type="RefSeq" id="WP_196102531.1">
    <property type="nucleotide sequence ID" value="NZ_CP064942.1"/>
</dbReference>
<proteinExistence type="predicted"/>
<dbReference type="CDD" id="cd19078">
    <property type="entry name" value="AKR_AKR13C1_2"/>
    <property type="match status" value="1"/>
</dbReference>
<dbReference type="SUPFAM" id="SSF51430">
    <property type="entry name" value="NAD(P)-linked oxidoreductase"/>
    <property type="match status" value="1"/>
</dbReference>
<protein>
    <submittedName>
        <fullName evidence="3">Aldo/keto reductase</fullName>
    </submittedName>
</protein>
<evidence type="ECO:0000256" key="1">
    <source>
        <dbReference type="ARBA" id="ARBA00023002"/>
    </source>
</evidence>
<organism evidence="3 4">
    <name type="scientific">Pontivivens ytuae</name>
    <dbReference type="NCBI Taxonomy" id="2789856"/>
    <lineage>
        <taxon>Bacteria</taxon>
        <taxon>Pseudomonadati</taxon>
        <taxon>Pseudomonadota</taxon>
        <taxon>Alphaproteobacteria</taxon>
        <taxon>Rhodobacterales</taxon>
        <taxon>Paracoccaceae</taxon>
        <taxon>Pontivivens</taxon>
    </lineage>
</organism>
<dbReference type="PROSITE" id="PS51318">
    <property type="entry name" value="TAT"/>
    <property type="match status" value="1"/>
</dbReference>
<dbReference type="GO" id="GO:0016491">
    <property type="term" value="F:oxidoreductase activity"/>
    <property type="evidence" value="ECO:0007669"/>
    <property type="project" value="UniProtKB-KW"/>
</dbReference>
<dbReference type="PANTHER" id="PTHR43625">
    <property type="entry name" value="AFLATOXIN B1 ALDEHYDE REDUCTASE"/>
    <property type="match status" value="1"/>
</dbReference>
<reference evidence="3 4" key="1">
    <citation type="submission" date="2020-11" db="EMBL/GenBank/DDBJ databases">
        <title>Description of Pontivivens ytuae sp. nov. isolated from deep sea sediment of Mariana Trench.</title>
        <authorList>
            <person name="Wang Z."/>
            <person name="Sun Q.-L."/>
            <person name="Xu X.-D."/>
            <person name="Tang Y.-Z."/>
            <person name="Zhang J."/>
        </authorList>
    </citation>
    <scope>NUCLEOTIDE SEQUENCE [LARGE SCALE GENOMIC DNA]</scope>
    <source>
        <strain evidence="3 4">MT2928</strain>
    </source>
</reference>
<keyword evidence="4" id="KW-1185">Reference proteome</keyword>
<accession>A0A7S9LQM5</accession>